<keyword evidence="1" id="KW-0175">Coiled coil</keyword>
<dbReference type="EMBL" id="CADCTB010000182">
    <property type="protein sequence ID" value="CAA9264681.1"/>
    <property type="molecule type" value="Genomic_DNA"/>
</dbReference>
<protein>
    <recommendedName>
        <fullName evidence="3">Bacterial transcriptional activator domain-containing protein</fullName>
    </recommendedName>
</protein>
<feature type="region of interest" description="Disordered" evidence="2">
    <location>
        <begin position="273"/>
        <end position="292"/>
    </location>
</feature>
<evidence type="ECO:0000313" key="4">
    <source>
        <dbReference type="EMBL" id="CAA9264681.1"/>
    </source>
</evidence>
<feature type="compositionally biased region" description="Low complexity" evidence="2">
    <location>
        <begin position="315"/>
        <end position="332"/>
    </location>
</feature>
<feature type="compositionally biased region" description="Low complexity" evidence="2">
    <location>
        <begin position="219"/>
        <end position="239"/>
    </location>
</feature>
<dbReference type="InterPro" id="IPR051677">
    <property type="entry name" value="AfsR-DnrI-RedD_regulator"/>
</dbReference>
<reference evidence="4" key="1">
    <citation type="submission" date="2020-02" db="EMBL/GenBank/DDBJ databases">
        <authorList>
            <person name="Meier V. D."/>
        </authorList>
    </citation>
    <scope>NUCLEOTIDE SEQUENCE</scope>
    <source>
        <strain evidence="4">AVDCRST_MAG10</strain>
    </source>
</reference>
<dbReference type="PANTHER" id="PTHR35807:SF2">
    <property type="entry name" value="TRANSCRIPTIONAL ACTIVATOR DOMAIN"/>
    <property type="match status" value="1"/>
</dbReference>
<dbReference type="PANTHER" id="PTHR35807">
    <property type="entry name" value="TRANSCRIPTIONAL REGULATOR REDD-RELATED"/>
    <property type="match status" value="1"/>
</dbReference>
<feature type="coiled-coil region" evidence="1">
    <location>
        <begin position="62"/>
        <end position="106"/>
    </location>
</feature>
<organism evidence="4">
    <name type="scientific">uncultured Acidimicrobiales bacterium</name>
    <dbReference type="NCBI Taxonomy" id="310071"/>
    <lineage>
        <taxon>Bacteria</taxon>
        <taxon>Bacillati</taxon>
        <taxon>Actinomycetota</taxon>
        <taxon>Acidimicrobiia</taxon>
        <taxon>Acidimicrobiales</taxon>
        <taxon>environmental samples</taxon>
    </lineage>
</organism>
<sequence length="795" mass="84493">MAASGEGGVLSRENGARVLHWMRAEFDGVKSQLHAMASSLAHQQALVSDMAANRTVDMNSALAELEGSATQLRTEASRMRRDAGGLQEDGAELRRESARLREIERDVSERLPKVVAEAVQPELRAALRDVEAITAGLREEASQLRAVRDGLHAELPRLVEAAVREAIAGFVPAAAPVLPGPVVTQTAPEANGFASEPQPEPVAEAGVEGALADEPTDEVAAPAFGAPPAARPAPVAAADGGVGEDPLACTLPGLLVGPSLALGISDALTRAGLRRRRRRRANSPSPGLHRRDPFATHVTRRIDRYARARADLAALRPPGPAANGNGKATPGASPSTVAIGFRDAEEITLDLAETGVLALSGPAAADAARYLVTSFLTRAGGEGEALVVGDLLPPAQVVPGLSQPRDLSTALQLARNRAARAAQPGGGAPLVLIVAREASPDELAELPRVVGENGDQRVMAVLVDAAPEGTATIRLEANERVAEVAPEETAEAGAGESPEPPGTRLAGARLYTLGREAASELLSVLASSRTDDDVITAVVEEAEPFEVTMAESPSVSVQLLGTYRIEVGGTEIRAGLRAKARELLAFYLLHPAGTTLDAAVEALWPEADPGRGSEWFWTALGNLRSRLRDATGEKKLKVIERDGDRYRVEPLFDVDLWRLEQALSDGAAGPDDFVRAAAYDRVAQTYAGDLLAGADWAWAETPREDLRQRVLDVQVWLGDIRWASGDARGSWQALQRAVEVDPYAEQIYRRIMRLQSKLGRPDDAAATYRRLQARLLEIDLEPTPESEKLHADLSG</sequence>
<dbReference type="Gene3D" id="1.10.10.10">
    <property type="entry name" value="Winged helix-like DNA-binding domain superfamily/Winged helix DNA-binding domain"/>
    <property type="match status" value="1"/>
</dbReference>
<evidence type="ECO:0000256" key="1">
    <source>
        <dbReference type="SAM" id="Coils"/>
    </source>
</evidence>
<gene>
    <name evidence="4" type="ORF">AVDCRST_MAG10-2967</name>
</gene>
<dbReference type="InterPro" id="IPR036388">
    <property type="entry name" value="WH-like_DNA-bd_sf"/>
</dbReference>
<evidence type="ECO:0000259" key="3">
    <source>
        <dbReference type="SMART" id="SM01043"/>
    </source>
</evidence>
<feature type="domain" description="Bacterial transcriptional activator" evidence="3">
    <location>
        <begin position="654"/>
        <end position="794"/>
    </location>
</feature>
<dbReference type="Gene3D" id="1.25.40.10">
    <property type="entry name" value="Tetratricopeptide repeat domain"/>
    <property type="match status" value="1"/>
</dbReference>
<dbReference type="InterPro" id="IPR011990">
    <property type="entry name" value="TPR-like_helical_dom_sf"/>
</dbReference>
<feature type="region of interest" description="Disordered" evidence="2">
    <location>
        <begin position="484"/>
        <end position="504"/>
    </location>
</feature>
<dbReference type="Pfam" id="PF03704">
    <property type="entry name" value="BTAD"/>
    <property type="match status" value="1"/>
</dbReference>
<accession>A0A6J4IYX1</accession>
<dbReference type="AlphaFoldDB" id="A0A6J4IYX1"/>
<name>A0A6J4IYX1_9ACTN</name>
<dbReference type="SMART" id="SM01043">
    <property type="entry name" value="BTAD"/>
    <property type="match status" value="1"/>
</dbReference>
<dbReference type="InterPro" id="IPR005158">
    <property type="entry name" value="BTAD"/>
</dbReference>
<feature type="region of interest" description="Disordered" evidence="2">
    <location>
        <begin position="315"/>
        <end position="334"/>
    </location>
</feature>
<proteinExistence type="predicted"/>
<dbReference type="SUPFAM" id="SSF48452">
    <property type="entry name" value="TPR-like"/>
    <property type="match status" value="1"/>
</dbReference>
<feature type="region of interest" description="Disordered" evidence="2">
    <location>
        <begin position="190"/>
        <end position="240"/>
    </location>
</feature>
<evidence type="ECO:0000256" key="2">
    <source>
        <dbReference type="SAM" id="MobiDB-lite"/>
    </source>
</evidence>